<sequence>METEYELLNNLYHSDKKVTTFIIAHRISAVKNADIIIYMEDGEIVEVGNHNSLLEQQGKYYEIYRTQFKDFLSLSEEEVS</sequence>
<name>A0A644YN77_9ZZZZ</name>
<protein>
    <recommendedName>
        <fullName evidence="2">ABC transporter ATP-binding protein</fullName>
    </recommendedName>
</protein>
<dbReference type="SUPFAM" id="SSF52540">
    <property type="entry name" value="P-loop containing nucleoside triphosphate hydrolases"/>
    <property type="match status" value="1"/>
</dbReference>
<dbReference type="AlphaFoldDB" id="A0A644YN77"/>
<dbReference type="PANTHER" id="PTHR43394">
    <property type="entry name" value="ATP-DEPENDENT PERMEASE MDL1, MITOCHONDRIAL"/>
    <property type="match status" value="1"/>
</dbReference>
<proteinExistence type="predicted"/>
<evidence type="ECO:0008006" key="2">
    <source>
        <dbReference type="Google" id="ProtNLM"/>
    </source>
</evidence>
<comment type="caution">
    <text evidence="1">The sequence shown here is derived from an EMBL/GenBank/DDBJ whole genome shotgun (WGS) entry which is preliminary data.</text>
</comment>
<dbReference type="Gene3D" id="3.40.50.300">
    <property type="entry name" value="P-loop containing nucleotide triphosphate hydrolases"/>
    <property type="match status" value="1"/>
</dbReference>
<gene>
    <name evidence="1" type="ORF">SDC9_76587</name>
</gene>
<accession>A0A644YN77</accession>
<dbReference type="GO" id="GO:0015421">
    <property type="term" value="F:ABC-type oligopeptide transporter activity"/>
    <property type="evidence" value="ECO:0007669"/>
    <property type="project" value="TreeGrafter"/>
</dbReference>
<dbReference type="PANTHER" id="PTHR43394:SF1">
    <property type="entry name" value="ATP-BINDING CASSETTE SUB-FAMILY B MEMBER 10, MITOCHONDRIAL"/>
    <property type="match status" value="1"/>
</dbReference>
<evidence type="ECO:0000313" key="1">
    <source>
        <dbReference type="EMBL" id="MPM30045.1"/>
    </source>
</evidence>
<dbReference type="InterPro" id="IPR027417">
    <property type="entry name" value="P-loop_NTPase"/>
</dbReference>
<organism evidence="1">
    <name type="scientific">bioreactor metagenome</name>
    <dbReference type="NCBI Taxonomy" id="1076179"/>
    <lineage>
        <taxon>unclassified sequences</taxon>
        <taxon>metagenomes</taxon>
        <taxon>ecological metagenomes</taxon>
    </lineage>
</organism>
<dbReference type="EMBL" id="VSSQ01005678">
    <property type="protein sequence ID" value="MPM30045.1"/>
    <property type="molecule type" value="Genomic_DNA"/>
</dbReference>
<reference evidence="1" key="1">
    <citation type="submission" date="2019-08" db="EMBL/GenBank/DDBJ databases">
        <authorList>
            <person name="Kucharzyk K."/>
            <person name="Murdoch R.W."/>
            <person name="Higgins S."/>
            <person name="Loffler F."/>
        </authorList>
    </citation>
    <scope>NUCLEOTIDE SEQUENCE</scope>
</reference>
<dbReference type="InterPro" id="IPR039421">
    <property type="entry name" value="Type_1_exporter"/>
</dbReference>